<name>A0ABQ6VME1_9BACT</name>
<proteinExistence type="predicted"/>
<accession>A0ABQ6VME1</accession>
<evidence type="ECO:0000313" key="2">
    <source>
        <dbReference type="EMBL" id="KAB7888948.1"/>
    </source>
</evidence>
<evidence type="ECO:0000313" key="3">
    <source>
        <dbReference type="Proteomes" id="UP000461010"/>
    </source>
</evidence>
<comment type="caution">
    <text evidence="2">The sequence shown here is derived from an EMBL/GenBank/DDBJ whole genome shotgun (WGS) entry which is preliminary data.</text>
</comment>
<dbReference type="Pfam" id="PF25164">
    <property type="entry name" value="CoiA_N"/>
    <property type="match status" value="1"/>
</dbReference>
<evidence type="ECO:0000259" key="1">
    <source>
        <dbReference type="Pfam" id="PF25164"/>
    </source>
</evidence>
<gene>
    <name evidence="2" type="ORF">GBG18_11995</name>
</gene>
<reference evidence="2 3" key="1">
    <citation type="submission" date="2019-10" db="EMBL/GenBank/DDBJ databases">
        <title>Poseidonibacter ostreae sp. nov., isolated from the gut of the Ostrea denselamellosa.</title>
        <authorList>
            <person name="Choi A."/>
        </authorList>
    </citation>
    <scope>NUCLEOTIDE SEQUENCE [LARGE SCALE GENOMIC DNA]</scope>
    <source>
        <strain evidence="2 3">SJOD-M-5</strain>
    </source>
</reference>
<feature type="domain" description="Competence protein CoiA-like N-terminal" evidence="1">
    <location>
        <begin position="20"/>
        <end position="56"/>
    </location>
</feature>
<dbReference type="Proteomes" id="UP000461010">
    <property type="component" value="Unassembled WGS sequence"/>
</dbReference>
<dbReference type="InterPro" id="IPR057253">
    <property type="entry name" value="CoiA-like_N"/>
</dbReference>
<dbReference type="RefSeq" id="WP_152191379.1">
    <property type="nucleotide sequence ID" value="NZ_WFKI01000030.1"/>
</dbReference>
<sequence length="353" mass="42222">MNSTRTYALNSKGILVKASETKKEEDSFFCINCKEKMGIRKGNKRIHHFYHLNLECSDETYLHKLAKTILFNKINENRTNSKEIGIGLQKSTTTTSYESTNGLFGPEPIENINDRIDSIICNNLIDFFDSEIELKERLKNFFKQVKATKNKQLIDIFIKFHKWLNQRITYYINMKINYAQKGKFKYIKKWQSIQNSWYKIKDENKLIEKLLFVDQFLNTRRHRFKEIYDDHIHIIDYFSNISKKNKILLIENCYHPHYSLKEKEEYKDIFLNFNDVKEIYLDNKKHKGYLADILTIDNNDVPIFWEIAVSHKCDQEKINSNIRIIEILIKNNEDIELLSNLDFYGLTLSIYNF</sequence>
<protein>
    <recommendedName>
        <fullName evidence="1">Competence protein CoiA-like N-terminal domain-containing protein</fullName>
    </recommendedName>
</protein>
<keyword evidence="3" id="KW-1185">Reference proteome</keyword>
<organism evidence="2 3">
    <name type="scientific">Poseidonibacter ostreae</name>
    <dbReference type="NCBI Taxonomy" id="2654171"/>
    <lineage>
        <taxon>Bacteria</taxon>
        <taxon>Pseudomonadati</taxon>
        <taxon>Campylobacterota</taxon>
        <taxon>Epsilonproteobacteria</taxon>
        <taxon>Campylobacterales</taxon>
        <taxon>Arcobacteraceae</taxon>
        <taxon>Poseidonibacter</taxon>
    </lineage>
</organism>
<dbReference type="EMBL" id="WFKJ01000042">
    <property type="protein sequence ID" value="KAB7888948.1"/>
    <property type="molecule type" value="Genomic_DNA"/>
</dbReference>